<comment type="caution">
    <text evidence="1">The sequence shown here is derived from an EMBL/GenBank/DDBJ whole genome shotgun (WGS) entry which is preliminary data.</text>
</comment>
<gene>
    <name evidence="1" type="ORF">DW060_01160</name>
</gene>
<organism evidence="1 2">
    <name type="scientific">Leyella stercorea</name>
    <dbReference type="NCBI Taxonomy" id="363265"/>
    <lineage>
        <taxon>Bacteria</taxon>
        <taxon>Pseudomonadati</taxon>
        <taxon>Bacteroidota</taxon>
        <taxon>Bacteroidia</taxon>
        <taxon>Bacteroidales</taxon>
        <taxon>Prevotellaceae</taxon>
        <taxon>Leyella</taxon>
    </lineage>
</organism>
<name>A0A3R6I4D1_9BACT</name>
<evidence type="ECO:0000313" key="1">
    <source>
        <dbReference type="EMBL" id="RHK53098.1"/>
    </source>
</evidence>
<reference evidence="1 2" key="1">
    <citation type="submission" date="2018-08" db="EMBL/GenBank/DDBJ databases">
        <title>A genome reference for cultivated species of the human gut microbiota.</title>
        <authorList>
            <person name="Zou Y."/>
            <person name="Xue W."/>
            <person name="Luo G."/>
        </authorList>
    </citation>
    <scope>NUCLEOTIDE SEQUENCE [LARGE SCALE GENOMIC DNA]</scope>
    <source>
        <strain evidence="1 2">AF42-9</strain>
    </source>
</reference>
<protein>
    <submittedName>
        <fullName evidence="1">Uncharacterized protein</fullName>
    </submittedName>
</protein>
<evidence type="ECO:0000313" key="2">
    <source>
        <dbReference type="Proteomes" id="UP000286598"/>
    </source>
</evidence>
<proteinExistence type="predicted"/>
<dbReference type="Proteomes" id="UP000286598">
    <property type="component" value="Unassembled WGS sequence"/>
</dbReference>
<accession>A0A3R6I4D1</accession>
<sequence>MNWVSMEAVNGAIFSTYIYPSAIDNAKVFVDGVAKLNGAIGSDCQVQHTANTSWVKHTITFKTKANFADNENLLFRLSPIVMSGNGYYVYICMPKLEVGKIATAYDANSDDMRPDYQEYRFAKNGSRNSAPALVKTDAEPSGWTTTQPTVGTLEYLWMVVAKKSATGALLTKWSKPVRITPYDGKDGENGKSPAMVYRGVYDSSKTYYGNQYRVDVVKYNGIYYVARIDAGEFHNIAPTNTSKWNNFGAQFESVATGLLLAENANIAGFIFRNNRLESSLSDANGQPNVILDGVSGNSRFSGILKASLYYGSTKKVTDASNREYQINPQIEPFNCFFIDEPTNLRFVTLPKAKDYDGLEIKIYTKQSHWTPDRWSVVKVQSTDDFYVKLGNIYNVYDAGDNKFVAALENYMTPYTNIKGTGCTMIPNVMHTFKSMNGAWFSIQGLYTGE</sequence>
<dbReference type="EMBL" id="QRNO01000002">
    <property type="protein sequence ID" value="RHK53098.1"/>
    <property type="molecule type" value="Genomic_DNA"/>
</dbReference>
<dbReference type="AlphaFoldDB" id="A0A3R6I4D1"/>
<keyword evidence="2" id="KW-1185">Reference proteome</keyword>